<dbReference type="STRING" id="139723.A0A182LWJ6"/>
<protein>
    <submittedName>
        <fullName evidence="1">Uncharacterized protein</fullName>
    </submittedName>
</protein>
<sequence>NPSEETPSNSIDIDNSPLARVKRNGNIRGKGQTQSQYLHFGNSQDGKAEAEATQHSSRAVVVGSNGMGQAQSQSLGGDCSTCYGSVDGGGSYVYGMRGNIKERLVKNANGVIFLLDSRPDPLKVSVDKLRLPEAYDTGSNGHSMRPGSLEQVEPGWTLMGDQWEASMHKEDLLVEVVREGQALEVMDVLHKEDLDLMYTVDQVVDQVWEVPMQVDMVGQQGDLEQMDWMFMVDLSEGLDRVWMHMEDQLGFQELEVPVLTHMEDLSVDRELVDPELMPMVGLLVVQELVGLVLMPTEDQLEDQERVDLVLTHMADQLVDLDQEDQV</sequence>
<accession>A0A182LWJ6</accession>
<dbReference type="AlphaFoldDB" id="A0A182LWJ6"/>
<dbReference type="EMBL" id="AXCM01004053">
    <property type="status" value="NOT_ANNOTATED_CDS"/>
    <property type="molecule type" value="Genomic_DNA"/>
</dbReference>
<proteinExistence type="predicted"/>
<evidence type="ECO:0000313" key="2">
    <source>
        <dbReference type="Proteomes" id="UP000075883"/>
    </source>
</evidence>
<reference evidence="2" key="1">
    <citation type="submission" date="2013-09" db="EMBL/GenBank/DDBJ databases">
        <title>The Genome Sequence of Anopheles culicifacies species A.</title>
        <authorList>
            <consortium name="The Broad Institute Genomics Platform"/>
            <person name="Neafsey D.E."/>
            <person name="Besansky N."/>
            <person name="Howell P."/>
            <person name="Walton C."/>
            <person name="Young S.K."/>
            <person name="Zeng Q."/>
            <person name="Gargeya S."/>
            <person name="Fitzgerald M."/>
            <person name="Haas B."/>
            <person name="Abouelleil A."/>
            <person name="Allen A.W."/>
            <person name="Alvarado L."/>
            <person name="Arachchi H.M."/>
            <person name="Berlin A.M."/>
            <person name="Chapman S.B."/>
            <person name="Gainer-Dewar J."/>
            <person name="Goldberg J."/>
            <person name="Griggs A."/>
            <person name="Gujja S."/>
            <person name="Hansen M."/>
            <person name="Howarth C."/>
            <person name="Imamovic A."/>
            <person name="Ireland A."/>
            <person name="Larimer J."/>
            <person name="McCowan C."/>
            <person name="Murphy C."/>
            <person name="Pearson M."/>
            <person name="Poon T.W."/>
            <person name="Priest M."/>
            <person name="Roberts A."/>
            <person name="Saif S."/>
            <person name="Shea T."/>
            <person name="Sisk P."/>
            <person name="Sykes S."/>
            <person name="Wortman J."/>
            <person name="Nusbaum C."/>
            <person name="Birren B."/>
        </authorList>
    </citation>
    <scope>NUCLEOTIDE SEQUENCE [LARGE SCALE GENOMIC DNA]</scope>
    <source>
        <strain evidence="2">A-37</strain>
    </source>
</reference>
<evidence type="ECO:0000313" key="1">
    <source>
        <dbReference type="EnsemblMetazoa" id="ACUA003648-PA"/>
    </source>
</evidence>
<reference evidence="1" key="2">
    <citation type="submission" date="2020-05" db="UniProtKB">
        <authorList>
            <consortium name="EnsemblMetazoa"/>
        </authorList>
    </citation>
    <scope>IDENTIFICATION</scope>
    <source>
        <strain evidence="1">A-37</strain>
    </source>
</reference>
<organism evidence="1 2">
    <name type="scientific">Anopheles culicifacies</name>
    <dbReference type="NCBI Taxonomy" id="139723"/>
    <lineage>
        <taxon>Eukaryota</taxon>
        <taxon>Metazoa</taxon>
        <taxon>Ecdysozoa</taxon>
        <taxon>Arthropoda</taxon>
        <taxon>Hexapoda</taxon>
        <taxon>Insecta</taxon>
        <taxon>Pterygota</taxon>
        <taxon>Neoptera</taxon>
        <taxon>Endopterygota</taxon>
        <taxon>Diptera</taxon>
        <taxon>Nematocera</taxon>
        <taxon>Culicoidea</taxon>
        <taxon>Culicidae</taxon>
        <taxon>Anophelinae</taxon>
        <taxon>Anopheles</taxon>
        <taxon>culicifacies species complex</taxon>
    </lineage>
</organism>
<dbReference type="EnsemblMetazoa" id="ACUA003648-RA">
    <property type="protein sequence ID" value="ACUA003648-PA"/>
    <property type="gene ID" value="ACUA003648"/>
</dbReference>
<dbReference type="Proteomes" id="UP000075883">
    <property type="component" value="Unassembled WGS sequence"/>
</dbReference>
<keyword evidence="2" id="KW-1185">Reference proteome</keyword>
<name>A0A182LWJ6_9DIPT</name>
<dbReference type="VEuPathDB" id="VectorBase:ACUA003648"/>